<name>A0ABQ3EEA5_9HYPH</name>
<keyword evidence="2" id="KW-1185">Reference proteome</keyword>
<protein>
    <submittedName>
        <fullName evidence="1">Uncharacterized protein</fullName>
    </submittedName>
</protein>
<gene>
    <name evidence="1" type="ORF">GCM10007094_25700</name>
</gene>
<organism evidence="1 2">
    <name type="scientific">Pseudovibrio japonicus</name>
    <dbReference type="NCBI Taxonomy" id="366534"/>
    <lineage>
        <taxon>Bacteria</taxon>
        <taxon>Pseudomonadati</taxon>
        <taxon>Pseudomonadota</taxon>
        <taxon>Alphaproteobacteria</taxon>
        <taxon>Hyphomicrobiales</taxon>
        <taxon>Stappiaceae</taxon>
        <taxon>Pseudovibrio</taxon>
    </lineage>
</organism>
<evidence type="ECO:0000313" key="1">
    <source>
        <dbReference type="EMBL" id="GHB35076.1"/>
    </source>
</evidence>
<reference evidence="2" key="1">
    <citation type="journal article" date="2019" name="Int. J. Syst. Evol. Microbiol.">
        <title>The Global Catalogue of Microorganisms (GCM) 10K type strain sequencing project: providing services to taxonomists for standard genome sequencing and annotation.</title>
        <authorList>
            <consortium name="The Broad Institute Genomics Platform"/>
            <consortium name="The Broad Institute Genome Sequencing Center for Infectious Disease"/>
            <person name="Wu L."/>
            <person name="Ma J."/>
        </authorList>
    </citation>
    <scope>NUCLEOTIDE SEQUENCE [LARGE SCALE GENOMIC DNA]</scope>
    <source>
        <strain evidence="2">KCTC 12861</strain>
    </source>
</reference>
<dbReference type="EMBL" id="BMXE01000004">
    <property type="protein sequence ID" value="GHB35076.1"/>
    <property type="molecule type" value="Genomic_DNA"/>
</dbReference>
<dbReference type="Proteomes" id="UP000637980">
    <property type="component" value="Unassembled WGS sequence"/>
</dbReference>
<proteinExistence type="predicted"/>
<comment type="caution">
    <text evidence="1">The sequence shown here is derived from an EMBL/GenBank/DDBJ whole genome shotgun (WGS) entry which is preliminary data.</text>
</comment>
<evidence type="ECO:0000313" key="2">
    <source>
        <dbReference type="Proteomes" id="UP000637980"/>
    </source>
</evidence>
<dbReference type="RefSeq" id="WP_189437192.1">
    <property type="nucleotide sequence ID" value="NZ_BMXE01000004.1"/>
</dbReference>
<sequence>MLEVLVGLVALLLLLILKELRGIHSVVGNAITYGPGNAIYQINSGIADLAGTEHLDTEPDPTGSVRQLSEQMQKTNDLLTNIESQMSPAPYHSRIDTDSY</sequence>
<accession>A0ABQ3EEA5</accession>